<dbReference type="SUPFAM" id="SSF53474">
    <property type="entry name" value="alpha/beta-Hydrolases"/>
    <property type="match status" value="1"/>
</dbReference>
<dbReference type="Proteomes" id="UP000249363">
    <property type="component" value="Unassembled WGS sequence"/>
</dbReference>
<dbReference type="InterPro" id="IPR029058">
    <property type="entry name" value="AB_hydrolase_fold"/>
</dbReference>
<reference evidence="3 4" key="1">
    <citation type="journal article" date="2017" name="Biotechnol. Biofuels">
        <title>Differential beta-glucosidase expression as a function of carbon source availability in Talaromyces amestolkiae: a genomic and proteomic approach.</title>
        <authorList>
            <person name="de Eugenio L.I."/>
            <person name="Mendez-Liter J.A."/>
            <person name="Nieto-Dominguez M."/>
            <person name="Alonso L."/>
            <person name="Gil-Munoz J."/>
            <person name="Barriuso J."/>
            <person name="Prieto A."/>
            <person name="Martinez M.J."/>
        </authorList>
    </citation>
    <scope>NUCLEOTIDE SEQUENCE [LARGE SCALE GENOMIC DNA]</scope>
    <source>
        <strain evidence="3 4">CIB</strain>
    </source>
</reference>
<organism evidence="3 4">
    <name type="scientific">Talaromyces amestolkiae</name>
    <dbReference type="NCBI Taxonomy" id="1196081"/>
    <lineage>
        <taxon>Eukaryota</taxon>
        <taxon>Fungi</taxon>
        <taxon>Dikarya</taxon>
        <taxon>Ascomycota</taxon>
        <taxon>Pezizomycotina</taxon>
        <taxon>Eurotiomycetes</taxon>
        <taxon>Eurotiomycetidae</taxon>
        <taxon>Eurotiales</taxon>
        <taxon>Trichocomaceae</taxon>
        <taxon>Talaromyces</taxon>
        <taxon>Talaromyces sect. Talaromyces</taxon>
    </lineage>
</organism>
<evidence type="ECO:0000259" key="2">
    <source>
        <dbReference type="Pfam" id="PF07859"/>
    </source>
</evidence>
<evidence type="ECO:0000313" key="3">
    <source>
        <dbReference type="EMBL" id="RAO69035.1"/>
    </source>
</evidence>
<dbReference type="GO" id="GO:0016787">
    <property type="term" value="F:hydrolase activity"/>
    <property type="evidence" value="ECO:0007669"/>
    <property type="project" value="UniProtKB-KW"/>
</dbReference>
<protein>
    <recommendedName>
        <fullName evidence="2">Alpha/beta hydrolase fold-3 domain-containing protein</fullName>
    </recommendedName>
</protein>
<dbReference type="Pfam" id="PF07859">
    <property type="entry name" value="Abhydrolase_3"/>
    <property type="match status" value="1"/>
</dbReference>
<evidence type="ECO:0000313" key="4">
    <source>
        <dbReference type="Proteomes" id="UP000249363"/>
    </source>
</evidence>
<comment type="caution">
    <text evidence="3">The sequence shown here is derived from an EMBL/GenBank/DDBJ whole genome shotgun (WGS) entry which is preliminary data.</text>
</comment>
<proteinExistence type="predicted"/>
<name>A0A364KZR7_TALAM</name>
<evidence type="ECO:0000256" key="1">
    <source>
        <dbReference type="ARBA" id="ARBA00022801"/>
    </source>
</evidence>
<dbReference type="AlphaFoldDB" id="A0A364KZR7"/>
<keyword evidence="1" id="KW-0378">Hydrolase</keyword>
<feature type="domain" description="Alpha/beta hydrolase fold-3" evidence="2">
    <location>
        <begin position="5"/>
        <end position="156"/>
    </location>
</feature>
<accession>A0A364KZR7</accession>
<dbReference type="EMBL" id="MIKG01000008">
    <property type="protein sequence ID" value="RAO69035.1"/>
    <property type="molecule type" value="Genomic_DNA"/>
</dbReference>
<dbReference type="RefSeq" id="XP_040733551.1">
    <property type="nucleotide sequence ID" value="XM_040877480.1"/>
</dbReference>
<dbReference type="OrthoDB" id="408631at2759"/>
<dbReference type="InterPro" id="IPR050300">
    <property type="entry name" value="GDXG_lipolytic_enzyme"/>
</dbReference>
<dbReference type="GeneID" id="63794263"/>
<dbReference type="Gene3D" id="3.40.50.1820">
    <property type="entry name" value="alpha/beta hydrolase"/>
    <property type="match status" value="1"/>
</dbReference>
<dbReference type="STRING" id="1196081.A0A364KZR7"/>
<gene>
    <name evidence="3" type="ORF">BHQ10_005047</name>
</gene>
<dbReference type="PANTHER" id="PTHR48081">
    <property type="entry name" value="AB HYDROLASE SUPERFAMILY PROTEIN C4A8.06C"/>
    <property type="match status" value="1"/>
</dbReference>
<keyword evidence="4" id="KW-1185">Reference proteome</keyword>
<dbReference type="PANTHER" id="PTHR48081:SF8">
    <property type="entry name" value="ALPHA_BETA HYDROLASE FOLD-3 DOMAIN-CONTAINING PROTEIN-RELATED"/>
    <property type="match status" value="1"/>
</dbReference>
<dbReference type="InterPro" id="IPR013094">
    <property type="entry name" value="AB_hydrolase_3"/>
</dbReference>
<sequence>MVPKVLNHSSELQISRSCIILGGSSAGANLAAVVTRKAIAGGIPISGTLLQIPVVCHRNCYPSEEYELESMRQNEDAPLLSRAALDQFWAYYNPPNITDLQVSPLLAKDFTGFPRTFIQICGLDPLRDEGLAYARKLWNFDVPCSVVVYPGLPHGFNAFTELSAARVYHEDMLKGLDGLISGEIAGGIRNYHGK</sequence>